<sequence>MKDTLAEFLEDCRWVLKEYSDQESADGLSGIKGDCSSVNSELENTEIVGNDDEMVEQILQDNTKLIKKKYNTNYHESAHGLSGIKGDCSSVNSELENTEIVGNDDEMVEQILQDNTKLIKKFYTKSRYAYDKWGEYIIFMIGGSLWNHESEDGLSGIKGDCSSVNSEIKNTEIVVNDVSDDDQIKDPDYMPWEEESIPAGSDIDGIFNIIAILYNILKNEWEDLDTIMKYLPELSFQALDSLDDEHLEGIVLENSKDFINQTDVLENSFDIVDQIDELKKKTMMQQLLMNILMKI</sequence>
<organism evidence="1 2">
    <name type="scientific">Mytilus edulis</name>
    <name type="common">Blue mussel</name>
    <dbReference type="NCBI Taxonomy" id="6550"/>
    <lineage>
        <taxon>Eukaryota</taxon>
        <taxon>Metazoa</taxon>
        <taxon>Spiralia</taxon>
        <taxon>Lophotrochozoa</taxon>
        <taxon>Mollusca</taxon>
        <taxon>Bivalvia</taxon>
        <taxon>Autobranchia</taxon>
        <taxon>Pteriomorphia</taxon>
        <taxon>Mytilida</taxon>
        <taxon>Mytiloidea</taxon>
        <taxon>Mytilidae</taxon>
        <taxon>Mytilinae</taxon>
        <taxon>Mytilus</taxon>
    </lineage>
</organism>
<accession>A0A8S3UVJ3</accession>
<name>A0A8S3UVJ3_MYTED</name>
<dbReference type="EMBL" id="CAJPWZ010002764">
    <property type="protein sequence ID" value="CAG2245281.1"/>
    <property type="molecule type" value="Genomic_DNA"/>
</dbReference>
<reference evidence="1" key="1">
    <citation type="submission" date="2021-03" db="EMBL/GenBank/DDBJ databases">
        <authorList>
            <person name="Bekaert M."/>
        </authorList>
    </citation>
    <scope>NUCLEOTIDE SEQUENCE</scope>
</reference>
<proteinExistence type="predicted"/>
<comment type="caution">
    <text evidence="1">The sequence shown here is derived from an EMBL/GenBank/DDBJ whole genome shotgun (WGS) entry which is preliminary data.</text>
</comment>
<keyword evidence="2" id="KW-1185">Reference proteome</keyword>
<evidence type="ECO:0000313" key="2">
    <source>
        <dbReference type="Proteomes" id="UP000683360"/>
    </source>
</evidence>
<dbReference type="AlphaFoldDB" id="A0A8S3UVJ3"/>
<dbReference type="Proteomes" id="UP000683360">
    <property type="component" value="Unassembled WGS sequence"/>
</dbReference>
<gene>
    <name evidence="1" type="ORF">MEDL_57306</name>
</gene>
<protein>
    <submittedName>
        <fullName evidence="1">Uncharacterized protein</fullName>
    </submittedName>
</protein>
<dbReference type="OrthoDB" id="6210980at2759"/>
<evidence type="ECO:0000313" key="1">
    <source>
        <dbReference type="EMBL" id="CAG2245281.1"/>
    </source>
</evidence>